<dbReference type="Pfam" id="PF14808">
    <property type="entry name" value="TMEM164"/>
    <property type="match status" value="1"/>
</dbReference>
<evidence type="ECO:0000256" key="1">
    <source>
        <dbReference type="SAM" id="Phobius"/>
    </source>
</evidence>
<organism evidence="2 3">
    <name type="scientific">Paenibacillus mendelii</name>
    <dbReference type="NCBI Taxonomy" id="206163"/>
    <lineage>
        <taxon>Bacteria</taxon>
        <taxon>Bacillati</taxon>
        <taxon>Bacillota</taxon>
        <taxon>Bacilli</taxon>
        <taxon>Bacillales</taxon>
        <taxon>Paenibacillaceae</taxon>
        <taxon>Paenibacillus</taxon>
    </lineage>
</organism>
<feature type="transmembrane region" description="Helical" evidence="1">
    <location>
        <begin position="210"/>
        <end position="233"/>
    </location>
</feature>
<feature type="transmembrane region" description="Helical" evidence="1">
    <location>
        <begin position="134"/>
        <end position="153"/>
    </location>
</feature>
<dbReference type="NCBIfam" id="TIGR02206">
    <property type="entry name" value="intg_mem_TP0381"/>
    <property type="match status" value="1"/>
</dbReference>
<dbReference type="Proteomes" id="UP001589818">
    <property type="component" value="Unassembled WGS sequence"/>
</dbReference>
<evidence type="ECO:0000313" key="3">
    <source>
        <dbReference type="Proteomes" id="UP001589818"/>
    </source>
</evidence>
<keyword evidence="3" id="KW-1185">Reference proteome</keyword>
<name>A0ABV6J9C0_9BACL</name>
<dbReference type="InterPro" id="IPR011737">
    <property type="entry name" value="CHP02206_TP0381"/>
</dbReference>
<keyword evidence="1" id="KW-1133">Transmembrane helix</keyword>
<sequence>MGSWFDTHASAVFKAYSPSHFAALASFAGLVLLLYLCRHWFRQGRRSRNGRYVLAAVLVLSEITLNVWYVTGGIYNPKDTLPLELCSISLYLCIFMLLFRSRIVFQIAYFAGIGGAIQALLTPALYYGYPHFRFIEFFTAHIAIILAVLYMVWVEGFRPTLKSIVLTMGFLNALLIVVYLINAATGGNYMFLARKPDTASLLDVLGPYPWYLLSMEAVALVLFFILYLPFAAFPRTRAERTERQV</sequence>
<feature type="transmembrane region" description="Helical" evidence="1">
    <location>
        <begin position="81"/>
        <end position="100"/>
    </location>
</feature>
<feature type="transmembrane region" description="Helical" evidence="1">
    <location>
        <begin position="165"/>
        <end position="190"/>
    </location>
</feature>
<gene>
    <name evidence="2" type="ORF">ACFFJ8_13995</name>
</gene>
<proteinExistence type="predicted"/>
<dbReference type="EMBL" id="JBHLVF010000017">
    <property type="protein sequence ID" value="MFC0392480.1"/>
    <property type="molecule type" value="Genomic_DNA"/>
</dbReference>
<keyword evidence="1" id="KW-0812">Transmembrane</keyword>
<keyword evidence="1" id="KW-0472">Membrane</keyword>
<comment type="caution">
    <text evidence="2">The sequence shown here is derived from an EMBL/GenBank/DDBJ whole genome shotgun (WGS) entry which is preliminary data.</text>
</comment>
<feature type="transmembrane region" description="Helical" evidence="1">
    <location>
        <begin position="20"/>
        <end position="41"/>
    </location>
</feature>
<feature type="transmembrane region" description="Helical" evidence="1">
    <location>
        <begin position="53"/>
        <end position="75"/>
    </location>
</feature>
<feature type="transmembrane region" description="Helical" evidence="1">
    <location>
        <begin position="107"/>
        <end position="128"/>
    </location>
</feature>
<accession>A0ABV6J9C0</accession>
<reference evidence="2 3" key="1">
    <citation type="submission" date="2024-09" db="EMBL/GenBank/DDBJ databases">
        <authorList>
            <person name="Sun Q."/>
            <person name="Mori K."/>
        </authorList>
    </citation>
    <scope>NUCLEOTIDE SEQUENCE [LARGE SCALE GENOMIC DNA]</scope>
    <source>
        <strain evidence="2 3">CCM 4839</strain>
    </source>
</reference>
<protein>
    <submittedName>
        <fullName evidence="2">TIGR02206 family membrane protein</fullName>
    </submittedName>
</protein>
<dbReference type="RefSeq" id="WP_204819561.1">
    <property type="nucleotide sequence ID" value="NZ_JANHOF010000003.1"/>
</dbReference>
<evidence type="ECO:0000313" key="2">
    <source>
        <dbReference type="EMBL" id="MFC0392480.1"/>
    </source>
</evidence>